<dbReference type="SUPFAM" id="SSF56349">
    <property type="entry name" value="DNA breaking-rejoining enzymes"/>
    <property type="match status" value="1"/>
</dbReference>
<evidence type="ECO:0000259" key="2">
    <source>
        <dbReference type="PROSITE" id="PS51898"/>
    </source>
</evidence>
<keyword evidence="4" id="KW-1185">Reference proteome</keyword>
<name>A0ABS7QWV9_9ACTN</name>
<sequence length="92" mass="9903">MAAAGVIGMPDEGERYPSAREHGMHALRHFYASVLLDAGESVKALSGYLGHQDAGFTLRTYTHLMPSSEKRTRQAVDDLYSCLPAVIGPGPT</sequence>
<dbReference type="InterPro" id="IPR013762">
    <property type="entry name" value="Integrase-like_cat_sf"/>
</dbReference>
<reference evidence="3 4" key="1">
    <citation type="submission" date="2021-08" db="EMBL/GenBank/DDBJ databases">
        <title>Streptomyces sp. PTM05 isolated from lichen.</title>
        <authorList>
            <person name="Somphong A."/>
            <person name="Phongsopitanun W."/>
            <person name="Tanasupawat S."/>
        </authorList>
    </citation>
    <scope>NUCLEOTIDE SEQUENCE [LARGE SCALE GENOMIC DNA]</scope>
    <source>
        <strain evidence="3 4">Ptm05</strain>
    </source>
</reference>
<evidence type="ECO:0000313" key="3">
    <source>
        <dbReference type="EMBL" id="MBY8887682.1"/>
    </source>
</evidence>
<keyword evidence="1" id="KW-0233">DNA recombination</keyword>
<organism evidence="3 4">
    <name type="scientific">Streptantibioticus parmotrematis</name>
    <dbReference type="NCBI Taxonomy" id="2873249"/>
    <lineage>
        <taxon>Bacteria</taxon>
        <taxon>Bacillati</taxon>
        <taxon>Actinomycetota</taxon>
        <taxon>Actinomycetes</taxon>
        <taxon>Kitasatosporales</taxon>
        <taxon>Streptomycetaceae</taxon>
        <taxon>Streptantibioticus</taxon>
    </lineage>
</organism>
<proteinExistence type="predicted"/>
<dbReference type="InterPro" id="IPR011010">
    <property type="entry name" value="DNA_brk_join_enz"/>
</dbReference>
<dbReference type="Gene3D" id="1.10.443.10">
    <property type="entry name" value="Intergrase catalytic core"/>
    <property type="match status" value="1"/>
</dbReference>
<accession>A0ABS7QWV9</accession>
<feature type="domain" description="Tyr recombinase" evidence="2">
    <location>
        <begin position="1"/>
        <end position="77"/>
    </location>
</feature>
<dbReference type="EMBL" id="JAINVZ010000018">
    <property type="protein sequence ID" value="MBY8887682.1"/>
    <property type="molecule type" value="Genomic_DNA"/>
</dbReference>
<dbReference type="InterPro" id="IPR002104">
    <property type="entry name" value="Integrase_catalytic"/>
</dbReference>
<comment type="caution">
    <text evidence="3">The sequence shown here is derived from an EMBL/GenBank/DDBJ whole genome shotgun (WGS) entry which is preliminary data.</text>
</comment>
<protein>
    <submittedName>
        <fullName evidence="3">Tyrosine-type recombinase/integrase</fullName>
    </submittedName>
</protein>
<dbReference type="Proteomes" id="UP001198565">
    <property type="component" value="Unassembled WGS sequence"/>
</dbReference>
<evidence type="ECO:0000256" key="1">
    <source>
        <dbReference type="ARBA" id="ARBA00023172"/>
    </source>
</evidence>
<evidence type="ECO:0000313" key="4">
    <source>
        <dbReference type="Proteomes" id="UP001198565"/>
    </source>
</evidence>
<gene>
    <name evidence="3" type="ORF">K7472_22985</name>
</gene>
<dbReference type="PROSITE" id="PS51898">
    <property type="entry name" value="TYR_RECOMBINASE"/>
    <property type="match status" value="1"/>
</dbReference>